<feature type="transmembrane region" description="Helical" evidence="1">
    <location>
        <begin position="297"/>
        <end position="324"/>
    </location>
</feature>
<feature type="transmembrane region" description="Helical" evidence="1">
    <location>
        <begin position="36"/>
        <end position="55"/>
    </location>
</feature>
<proteinExistence type="predicted"/>
<feature type="transmembrane region" description="Helical" evidence="1">
    <location>
        <begin position="67"/>
        <end position="86"/>
    </location>
</feature>
<organism evidence="2 3">
    <name type="scientific">Nguyenibacter vanlangensis</name>
    <dbReference type="NCBI Taxonomy" id="1216886"/>
    <lineage>
        <taxon>Bacteria</taxon>
        <taxon>Pseudomonadati</taxon>
        <taxon>Pseudomonadota</taxon>
        <taxon>Alphaproteobacteria</taxon>
        <taxon>Acetobacterales</taxon>
        <taxon>Acetobacteraceae</taxon>
        <taxon>Nguyenibacter</taxon>
    </lineage>
</organism>
<evidence type="ECO:0000313" key="2">
    <source>
        <dbReference type="EMBL" id="XAE40924.1"/>
    </source>
</evidence>
<feature type="transmembrane region" description="Helical" evidence="1">
    <location>
        <begin position="374"/>
        <end position="393"/>
    </location>
</feature>
<sequence>MREASCVPASRVLIGARWRGLCRVVAWRLLRRRSDAVLFPVGIMVLLGLLAGGAWDGGVALRKWAAHGAAALLLSVLVNAAVGLGLGRMAGNAARRDAAMDWLRVLPLSPRDWRRALWMDAMGMAVLTGAVASGFLAIFFAGFLTGVAGWGAGVSVMPILFACLPVGVARGLAGGAPREEVPGEGARRESGDAPRRSAVIGPAWGGWSPVRWLVLARPFGLGLWGMRLLARRSWLGMGLAGGPVLAAALGAAAVRRDAALAVMSGVAVGHVLFVVMLRSAPLGAVALRVLPVRFGRAVWALVRGPGVLSLGCMLAAAAVGLAFCPGAGRMVLPAVLALLGLDAVYLAMAVNFVGRPGLAALAHGAGLYAAAENWARLGMAEAAAGALLLAWLWHRAARMFHHGGTPGRLGRPDGEGVR</sequence>
<evidence type="ECO:0008006" key="4">
    <source>
        <dbReference type="Google" id="ProtNLM"/>
    </source>
</evidence>
<evidence type="ECO:0000256" key="1">
    <source>
        <dbReference type="SAM" id="Phobius"/>
    </source>
</evidence>
<keyword evidence="1" id="KW-1133">Transmembrane helix</keyword>
<feature type="transmembrane region" description="Helical" evidence="1">
    <location>
        <begin position="234"/>
        <end position="252"/>
    </location>
</feature>
<dbReference type="EMBL" id="CP152276">
    <property type="protein sequence ID" value="XAE40924.1"/>
    <property type="molecule type" value="Genomic_DNA"/>
</dbReference>
<keyword evidence="1" id="KW-0812">Transmembrane</keyword>
<dbReference type="RefSeq" id="WP_342626953.1">
    <property type="nucleotide sequence ID" value="NZ_CP152276.1"/>
</dbReference>
<protein>
    <recommendedName>
        <fullName evidence="4">ABC-2 type transport system permease protein</fullName>
    </recommendedName>
</protein>
<keyword evidence="1" id="KW-0472">Membrane</keyword>
<keyword evidence="3" id="KW-1185">Reference proteome</keyword>
<evidence type="ECO:0000313" key="3">
    <source>
        <dbReference type="Proteomes" id="UP001449795"/>
    </source>
</evidence>
<reference evidence="2 3" key="1">
    <citation type="submission" date="2024-04" db="EMBL/GenBank/DDBJ databases">
        <title>Complete genome sequence of Nguyenibacter vanlangesis HBCM-1154, a strain capable of nitrogen fixation, IAA production, and phosphorus solubilization isolated from sugarcane soil.</title>
        <authorList>
            <person name="MY HANH P."/>
        </authorList>
    </citation>
    <scope>NUCLEOTIDE SEQUENCE [LARGE SCALE GENOMIC DNA]</scope>
    <source>
        <strain evidence="2 3">HBCM 1154</strain>
    </source>
</reference>
<name>A0ABZ3CZK2_9PROT</name>
<dbReference type="Proteomes" id="UP001449795">
    <property type="component" value="Chromosome"/>
</dbReference>
<feature type="transmembrane region" description="Helical" evidence="1">
    <location>
        <begin position="331"/>
        <end position="354"/>
    </location>
</feature>
<feature type="transmembrane region" description="Helical" evidence="1">
    <location>
        <begin position="150"/>
        <end position="169"/>
    </location>
</feature>
<feature type="transmembrane region" description="Helical" evidence="1">
    <location>
        <begin position="121"/>
        <end position="144"/>
    </location>
</feature>
<accession>A0ABZ3CZK2</accession>
<gene>
    <name evidence="2" type="ORF">AAC691_11270</name>
</gene>